<dbReference type="InterPro" id="IPR000889">
    <property type="entry name" value="Glutathione_peroxidase"/>
</dbReference>
<dbReference type="SUPFAM" id="SSF52833">
    <property type="entry name" value="Thioredoxin-like"/>
    <property type="match status" value="1"/>
</dbReference>
<sequence>MWRYASFGSQEPWDERTISEFCQATYSIKFLLLSKVDVNGENTHPVYKFLKSNNPNDSGNIKWNFEKFLVDRNGNIVMRKYTQDTPDSLESPIKRLLEV</sequence>
<dbReference type="InterPro" id="IPR036249">
    <property type="entry name" value="Thioredoxin-like_sf"/>
</dbReference>
<comment type="similarity">
    <text evidence="1">Belongs to the glutathione peroxidase family.</text>
</comment>
<dbReference type="PANTHER" id="PTHR11592:SF78">
    <property type="entry name" value="GLUTATHIONE PEROXIDASE"/>
    <property type="match status" value="1"/>
</dbReference>
<evidence type="ECO:0000256" key="3">
    <source>
        <dbReference type="ARBA" id="ARBA00023002"/>
    </source>
</evidence>
<keyword evidence="2" id="KW-0575">Peroxidase</keyword>
<evidence type="ECO:0000313" key="4">
    <source>
        <dbReference type="EMBL" id="CAG8484839.1"/>
    </source>
</evidence>
<reference evidence="4" key="1">
    <citation type="submission" date="2021-06" db="EMBL/GenBank/DDBJ databases">
        <authorList>
            <person name="Kallberg Y."/>
            <person name="Tangrot J."/>
            <person name="Rosling A."/>
        </authorList>
    </citation>
    <scope>NUCLEOTIDE SEQUENCE</scope>
    <source>
        <strain evidence="4">MT106</strain>
    </source>
</reference>
<dbReference type="GO" id="GO:0034599">
    <property type="term" value="P:cellular response to oxidative stress"/>
    <property type="evidence" value="ECO:0007669"/>
    <property type="project" value="TreeGrafter"/>
</dbReference>
<accession>A0A9N8WC99</accession>
<keyword evidence="5" id="KW-1185">Reference proteome</keyword>
<dbReference type="GO" id="GO:0004601">
    <property type="term" value="F:peroxidase activity"/>
    <property type="evidence" value="ECO:0007669"/>
    <property type="project" value="UniProtKB-KW"/>
</dbReference>
<gene>
    <name evidence="4" type="ORF">AGERDE_LOCUS3427</name>
</gene>
<dbReference type="PANTHER" id="PTHR11592">
    <property type="entry name" value="GLUTATHIONE PEROXIDASE"/>
    <property type="match status" value="1"/>
</dbReference>
<dbReference type="PROSITE" id="PS51355">
    <property type="entry name" value="GLUTATHIONE_PEROXID_3"/>
    <property type="match status" value="1"/>
</dbReference>
<comment type="caution">
    <text evidence="4">The sequence shown here is derived from an EMBL/GenBank/DDBJ whole genome shotgun (WGS) entry which is preliminary data.</text>
</comment>
<dbReference type="Pfam" id="PF00255">
    <property type="entry name" value="GSHPx"/>
    <property type="match status" value="1"/>
</dbReference>
<dbReference type="EMBL" id="CAJVPL010000336">
    <property type="protein sequence ID" value="CAG8484839.1"/>
    <property type="molecule type" value="Genomic_DNA"/>
</dbReference>
<protein>
    <submittedName>
        <fullName evidence="4">8903_t:CDS:1</fullName>
    </submittedName>
</protein>
<evidence type="ECO:0000256" key="1">
    <source>
        <dbReference type="ARBA" id="ARBA00006926"/>
    </source>
</evidence>
<evidence type="ECO:0000256" key="2">
    <source>
        <dbReference type="ARBA" id="ARBA00022559"/>
    </source>
</evidence>
<organism evidence="4 5">
    <name type="scientific">Ambispora gerdemannii</name>
    <dbReference type="NCBI Taxonomy" id="144530"/>
    <lineage>
        <taxon>Eukaryota</taxon>
        <taxon>Fungi</taxon>
        <taxon>Fungi incertae sedis</taxon>
        <taxon>Mucoromycota</taxon>
        <taxon>Glomeromycotina</taxon>
        <taxon>Glomeromycetes</taxon>
        <taxon>Archaeosporales</taxon>
        <taxon>Ambisporaceae</taxon>
        <taxon>Ambispora</taxon>
    </lineage>
</organism>
<proteinExistence type="inferred from homology"/>
<name>A0A9N8WC99_9GLOM</name>
<dbReference type="OrthoDB" id="446890at2759"/>
<dbReference type="Proteomes" id="UP000789831">
    <property type="component" value="Unassembled WGS sequence"/>
</dbReference>
<dbReference type="Gene3D" id="3.40.30.10">
    <property type="entry name" value="Glutaredoxin"/>
    <property type="match status" value="1"/>
</dbReference>
<keyword evidence="3" id="KW-0560">Oxidoreductase</keyword>
<dbReference type="AlphaFoldDB" id="A0A9N8WC99"/>
<evidence type="ECO:0000313" key="5">
    <source>
        <dbReference type="Proteomes" id="UP000789831"/>
    </source>
</evidence>